<dbReference type="Proteomes" id="UP001589854">
    <property type="component" value="Unassembled WGS sequence"/>
</dbReference>
<comment type="caution">
    <text evidence="3">The sequence shown here is derived from an EMBL/GenBank/DDBJ whole genome shotgun (WGS) entry which is preliminary data.</text>
</comment>
<organism evidence="3 4">
    <name type="scientific">Metabacillus herbersteinensis</name>
    <dbReference type="NCBI Taxonomy" id="283816"/>
    <lineage>
        <taxon>Bacteria</taxon>
        <taxon>Bacillati</taxon>
        <taxon>Bacillota</taxon>
        <taxon>Bacilli</taxon>
        <taxon>Bacillales</taxon>
        <taxon>Bacillaceae</taxon>
        <taxon>Metabacillus</taxon>
    </lineage>
</organism>
<sequence length="206" mass="22858">MSNEGESEEHFGFVSTEVTTLAADTVFKDVSIFLQDQKGNPESAAEFELIGADEGNEQIFLSGLSKEDGRLVDFSGEEPLDVFKLQTGNYQLYVYTEGGEEFVIEFEVLESEDFMNNPLNFVLDVDQPNVDEGKTPSENDEKDPPEVTFGDDNPTNEDGKTPIKNTSAYNLPSTATDFYNLLLIGVVLILIGVSIYVIRSRKMSKI</sequence>
<evidence type="ECO:0000313" key="4">
    <source>
        <dbReference type="Proteomes" id="UP001589854"/>
    </source>
</evidence>
<keyword evidence="4" id="KW-1185">Reference proteome</keyword>
<dbReference type="EMBL" id="JBHLVO010000009">
    <property type="protein sequence ID" value="MFC0272249.1"/>
    <property type="molecule type" value="Genomic_DNA"/>
</dbReference>
<evidence type="ECO:0000256" key="2">
    <source>
        <dbReference type="SAM" id="Phobius"/>
    </source>
</evidence>
<proteinExistence type="predicted"/>
<evidence type="ECO:0000313" key="3">
    <source>
        <dbReference type="EMBL" id="MFC0272249.1"/>
    </source>
</evidence>
<accession>A0ABV6GF88</accession>
<keyword evidence="2" id="KW-0812">Transmembrane</keyword>
<gene>
    <name evidence="3" type="ORF">ACFFIX_12465</name>
</gene>
<dbReference type="RefSeq" id="WP_378934375.1">
    <property type="nucleotide sequence ID" value="NZ_JBHLVO010000009.1"/>
</dbReference>
<dbReference type="NCBIfam" id="TIGR01167">
    <property type="entry name" value="LPXTG_anchor"/>
    <property type="match status" value="1"/>
</dbReference>
<feature type="region of interest" description="Disordered" evidence="1">
    <location>
        <begin position="125"/>
        <end position="165"/>
    </location>
</feature>
<reference evidence="3 4" key="1">
    <citation type="submission" date="2024-09" db="EMBL/GenBank/DDBJ databases">
        <authorList>
            <person name="Sun Q."/>
            <person name="Mori K."/>
        </authorList>
    </citation>
    <scope>NUCLEOTIDE SEQUENCE [LARGE SCALE GENOMIC DNA]</scope>
    <source>
        <strain evidence="3 4">CCM 7228</strain>
    </source>
</reference>
<keyword evidence="2" id="KW-0472">Membrane</keyword>
<name>A0ABV6GF88_9BACI</name>
<feature type="transmembrane region" description="Helical" evidence="2">
    <location>
        <begin position="178"/>
        <end position="198"/>
    </location>
</feature>
<evidence type="ECO:0000256" key="1">
    <source>
        <dbReference type="SAM" id="MobiDB-lite"/>
    </source>
</evidence>
<keyword evidence="2" id="KW-1133">Transmembrane helix</keyword>
<protein>
    <submittedName>
        <fullName evidence="3">LPXTG cell wall anchor domain-containing protein</fullName>
    </submittedName>
</protein>
<feature type="compositionally biased region" description="Basic and acidic residues" evidence="1">
    <location>
        <begin position="131"/>
        <end position="145"/>
    </location>
</feature>